<proteinExistence type="predicted"/>
<dbReference type="PhylomeDB" id="A0A0D2UCG9"/>
<keyword evidence="4" id="KW-1185">Reference proteome</keyword>
<evidence type="ECO:0000313" key="3">
    <source>
        <dbReference type="EMBL" id="KJE92721.1"/>
    </source>
</evidence>
<feature type="compositionally biased region" description="Low complexity" evidence="1">
    <location>
        <begin position="407"/>
        <end position="421"/>
    </location>
</feature>
<feature type="region of interest" description="Disordered" evidence="1">
    <location>
        <begin position="228"/>
        <end position="259"/>
    </location>
</feature>
<protein>
    <recommendedName>
        <fullName evidence="2">DMAP1-binding domain-containing protein</fullName>
    </recommendedName>
</protein>
<dbReference type="InterPro" id="IPR025110">
    <property type="entry name" value="AMP-bd_C"/>
</dbReference>
<dbReference type="SUPFAM" id="SSF56801">
    <property type="entry name" value="Acetyl-CoA synthetase-like"/>
    <property type="match status" value="2"/>
</dbReference>
<dbReference type="Gene3D" id="3.30.300.30">
    <property type="match status" value="2"/>
</dbReference>
<feature type="compositionally biased region" description="Basic and acidic residues" evidence="1">
    <location>
        <begin position="19"/>
        <end position="30"/>
    </location>
</feature>
<dbReference type="Pfam" id="PF23024">
    <property type="entry name" value="AMP-dom_DIP2-like"/>
    <property type="match status" value="1"/>
</dbReference>
<feature type="compositionally biased region" description="Low complexity" evidence="1">
    <location>
        <begin position="53"/>
        <end position="76"/>
    </location>
</feature>
<accession>A0A0D2UCG9</accession>
<dbReference type="Pfam" id="PF06464">
    <property type="entry name" value="DMAP_binding"/>
    <property type="match status" value="1"/>
</dbReference>
<feature type="compositionally biased region" description="Low complexity" evidence="1">
    <location>
        <begin position="493"/>
        <end position="510"/>
    </location>
</feature>
<dbReference type="InterPro" id="IPR000873">
    <property type="entry name" value="AMP-dep_synth/lig_dom"/>
</dbReference>
<name>A0A0D2UCG9_CAPO3</name>
<dbReference type="PANTHER" id="PTHR22754">
    <property type="entry name" value="DISCO-INTERACTING PROTEIN 2 DIP2 -RELATED"/>
    <property type="match status" value="1"/>
</dbReference>
<organism evidence="3 4">
    <name type="scientific">Capsaspora owczarzaki (strain ATCC 30864)</name>
    <dbReference type="NCBI Taxonomy" id="595528"/>
    <lineage>
        <taxon>Eukaryota</taxon>
        <taxon>Filasterea</taxon>
        <taxon>Capsaspora</taxon>
    </lineage>
</organism>
<dbReference type="InterPro" id="IPR045851">
    <property type="entry name" value="AMP-bd_C_sf"/>
</dbReference>
<dbReference type="Pfam" id="PF00501">
    <property type="entry name" value="AMP-binding"/>
    <property type="match status" value="2"/>
</dbReference>
<dbReference type="PROSITE" id="PS51912">
    <property type="entry name" value="DMAP1_BIND"/>
    <property type="match status" value="1"/>
</dbReference>
<gene>
    <name evidence="3" type="ORF">CAOG_003636</name>
</gene>
<dbReference type="InterPro" id="IPR010506">
    <property type="entry name" value="DMAP1-bd"/>
</dbReference>
<dbReference type="STRING" id="595528.A0A0D2UCG9"/>
<reference evidence="4" key="1">
    <citation type="submission" date="2011-02" db="EMBL/GenBank/DDBJ databases">
        <title>The Genome Sequence of Capsaspora owczarzaki ATCC 30864.</title>
        <authorList>
            <person name="Russ C."/>
            <person name="Cuomo C."/>
            <person name="Burger G."/>
            <person name="Gray M.W."/>
            <person name="Holland P.W.H."/>
            <person name="King N."/>
            <person name="Lang F.B.F."/>
            <person name="Roger A.J."/>
            <person name="Ruiz-Trillo I."/>
            <person name="Young S.K."/>
            <person name="Zeng Q."/>
            <person name="Gargeya S."/>
            <person name="Alvarado L."/>
            <person name="Berlin A."/>
            <person name="Chapman S.B."/>
            <person name="Chen Z."/>
            <person name="Freedman E."/>
            <person name="Gellesch M."/>
            <person name="Goldberg J."/>
            <person name="Griggs A."/>
            <person name="Gujja S."/>
            <person name="Heilman E."/>
            <person name="Heiman D."/>
            <person name="Howarth C."/>
            <person name="Mehta T."/>
            <person name="Neiman D."/>
            <person name="Pearson M."/>
            <person name="Roberts A."/>
            <person name="Saif S."/>
            <person name="Shea T."/>
            <person name="Shenoy N."/>
            <person name="Sisk P."/>
            <person name="Stolte C."/>
            <person name="Sykes S."/>
            <person name="White J."/>
            <person name="Yandava C."/>
            <person name="Haas B."/>
            <person name="Nusbaum C."/>
            <person name="Birren B."/>
        </authorList>
    </citation>
    <scope>NUCLEOTIDE SEQUENCE</scope>
    <source>
        <strain evidence="4">ATCC 30864</strain>
    </source>
</reference>
<dbReference type="FunCoup" id="A0A0D2UCG9">
    <property type="interactions" value="89"/>
</dbReference>
<feature type="region of interest" description="Disordered" evidence="1">
    <location>
        <begin position="19"/>
        <end position="198"/>
    </location>
</feature>
<dbReference type="OrthoDB" id="69964at2759"/>
<evidence type="ECO:0000256" key="1">
    <source>
        <dbReference type="SAM" id="MobiDB-lite"/>
    </source>
</evidence>
<dbReference type="Gene3D" id="3.40.50.12780">
    <property type="entry name" value="N-terminal domain of ligase-like"/>
    <property type="match status" value="2"/>
</dbReference>
<feature type="region of interest" description="Disordered" evidence="1">
    <location>
        <begin position="399"/>
        <end position="444"/>
    </location>
</feature>
<dbReference type="SMART" id="SM01137">
    <property type="entry name" value="DMAP_binding"/>
    <property type="match status" value="1"/>
</dbReference>
<dbReference type="Proteomes" id="UP000008743">
    <property type="component" value="Unassembled WGS sequence"/>
</dbReference>
<dbReference type="InParanoid" id="A0A0D2UCG9"/>
<feature type="domain" description="DMAP1-binding" evidence="2">
    <location>
        <begin position="1"/>
        <end position="97"/>
    </location>
</feature>
<evidence type="ECO:0000313" key="4">
    <source>
        <dbReference type="Proteomes" id="UP000008743"/>
    </source>
</evidence>
<dbReference type="eggNOG" id="KOG3628">
    <property type="taxonomic scope" value="Eukaryota"/>
</dbReference>
<sequence>MSIPSDVLEELAELDKELRDGDITQKGYDKRRQKVLEPYGGENALKQGTPRPASGFSAAASAAAAASLGGRPSSGANSPLARTGSTGAADTPSKKSIGKSKARAMPSLTDDDDADALTPDTRTATPPPMQHQHSQAQDLRVAALNQSAATGASGRASPLSFSGTPASNSPRPAVPLPAHAPAARTSSANSTQNTPRAATPVLPATQVLPASNIPPMGAFAAAAFAQATAAQHGGRVPAPDPRSGAAQHSQYENEDIYSATDEPVVPRRAESSLNRADLSAIATAVAGNAMRTDSGYLTRTDISNLSRQATSNSLLAASPAAPPPAPPPQPPAMAATPTRHEPGYISRNDVYSARAAVASPVASNLPGSPGAAGANTSSYIARNEVAGLAARNAIAAAVGGQQGHARTNSNSPTPSTSSPANRVVGPGGASLQPQGSRPGALVTPGNLAAGLEQAMARRRATFLPNVDARADYDDPDDSLPPSHPSYGMPVPPTAAATTSTEASTSTSSASPRPPAPPPTSEFSSRIHQLVSALKAPNQPKAKFNAKTKAVRRDPNAPKPLGPVLLPVEGQHEALQPDPLRLTDISATNTLAEVLVWRTQFQAKKVCLSEFDVRGKLAGKITFAGLLDRARRVSDLLFNRLELTVGTRVALVFRPSDVIDFAAALFGCLYCGVVAVPVRPPTKVDDAAATQSGFLLNSCGVKFILTNEVTRRALPKDNSGRIAKMKGWPLVEWVNTEALGKVPAKRVTEPFRLPPAATAIIESAFIASTGEVKPVVVTHKSLLFHLFALMKAAQYTSSSVVLSLLDPQVGVGLHHATLMAVFACFHYVSLPFATFTETPMHLWKNVTKLKATVILCTYPALAFSASRVTDKERRSIKLDSLRQIVIDTERTSPDLSRKFCDKFQVFPAIISTTFYTPESLTAACRSPLSPPVFLHLDLKALGHEVVRVVPAGSKGAVFVQDSGLVLPHTRVCICTVEEQPKLCQEDQVGEICISGVTTGTSYYGLEGRSEKFFRLRPQRPSGQPVDNEDYGRLFVTGSAAAQIAAGDGAVQINTQDIRELVQSAQPPIVLNDQITVFATDLLDEERIIVVLETSRPANDQLSTWAQTVFRQVEEASGTSIYTICFCKPGTLPMEGTNVSEFSTKKLYLNGTLNPIMVTINMNGVTNLPSGAAQQHDAARAMADAITGTQLAEIGSQEDSSLAIDDATLTSLDNFQTIAELLRWRALETPQSPMYTVLDEDTGKESQSITCAKLHKMALSIAHFMIDKMQVNAGDAVGILLPHSPAFSAAIFACMYVGAVAVPMRPPHSSSLRYAIPTLRTIAQMSAARTILTNGAIHKLLRSKEAGLEKVTSFPSAFSIDDMSKKKEELTHYYRPPTNEMLAVLEFNISTTGLLAGVRISHDTILSHCRAQKVHHQYHAGAPVVCAIEPYTGVGLIYWTFLNVYACHMNIGVPVDQAVRNAPLFFSTISLFKAKTALASFPVLSVCLDELTSKSAADRLKDIDLSHLVRLLVDCHERPRANLHGLFGAAFVNLGINASVIDSVFGSDVNALIAMRPRASKEPTACYLDLASLRKDRVDLVERGSPNSVCIYSVGKPLSRIHLAIVNPETGRMCTQKQIGEIFVSSPQNNRGYYGLEASLNDATTAETFQARLPGTSNYFAKTGFYGYVYDGEVFVVGDMDESIVVNGLRHYPGDIEQSVEKSSKKIGLDGSAVFLSEGLLVVVVEVGEPAEIMNLLSLVTNTVLSDHGVIAHVIAFVHPGTIPKNARGQKQRVRLRDGFIRNTFQPLHISYNVVE</sequence>
<feature type="compositionally biased region" description="Polar residues" evidence="1">
    <location>
        <begin position="159"/>
        <end position="169"/>
    </location>
</feature>
<dbReference type="InterPro" id="IPR042099">
    <property type="entry name" value="ANL_N_sf"/>
</dbReference>
<feature type="region of interest" description="Disordered" evidence="1">
    <location>
        <begin position="466"/>
        <end position="559"/>
    </location>
</feature>
<dbReference type="EMBL" id="KE346364">
    <property type="protein sequence ID" value="KJE92721.1"/>
    <property type="molecule type" value="Genomic_DNA"/>
</dbReference>
<feature type="compositionally biased region" description="Pro residues" evidence="1">
    <location>
        <begin position="320"/>
        <end position="331"/>
    </location>
</feature>
<feature type="region of interest" description="Disordered" evidence="1">
    <location>
        <begin position="313"/>
        <end position="338"/>
    </location>
</feature>
<dbReference type="PANTHER" id="PTHR22754:SF32">
    <property type="entry name" value="DISCO-INTERACTING PROTEIN 2"/>
    <property type="match status" value="1"/>
</dbReference>
<feature type="compositionally biased region" description="Polar residues" evidence="1">
    <location>
        <begin position="184"/>
        <end position="196"/>
    </location>
</feature>
<dbReference type="SMR" id="A0A0D2UCG9"/>
<evidence type="ECO:0000259" key="2">
    <source>
        <dbReference type="PROSITE" id="PS51912"/>
    </source>
</evidence>